<accession>A0A4C1W4Z3</accession>
<evidence type="ECO:0000313" key="3">
    <source>
        <dbReference type="Proteomes" id="UP000299102"/>
    </source>
</evidence>
<evidence type="ECO:0000256" key="1">
    <source>
        <dbReference type="SAM" id="MobiDB-lite"/>
    </source>
</evidence>
<feature type="region of interest" description="Disordered" evidence="1">
    <location>
        <begin position="208"/>
        <end position="237"/>
    </location>
</feature>
<gene>
    <name evidence="2" type="ORF">EVAR_28992_1</name>
</gene>
<dbReference type="AlphaFoldDB" id="A0A4C1W4Z3"/>
<name>A0A4C1W4Z3_EUMVA</name>
<dbReference type="Proteomes" id="UP000299102">
    <property type="component" value="Unassembled WGS sequence"/>
</dbReference>
<protein>
    <submittedName>
        <fullName evidence="2">Uncharacterized protein</fullName>
    </submittedName>
</protein>
<organism evidence="2 3">
    <name type="scientific">Eumeta variegata</name>
    <name type="common">Bagworm moth</name>
    <name type="synonym">Eumeta japonica</name>
    <dbReference type="NCBI Taxonomy" id="151549"/>
    <lineage>
        <taxon>Eukaryota</taxon>
        <taxon>Metazoa</taxon>
        <taxon>Ecdysozoa</taxon>
        <taxon>Arthropoda</taxon>
        <taxon>Hexapoda</taxon>
        <taxon>Insecta</taxon>
        <taxon>Pterygota</taxon>
        <taxon>Neoptera</taxon>
        <taxon>Endopterygota</taxon>
        <taxon>Lepidoptera</taxon>
        <taxon>Glossata</taxon>
        <taxon>Ditrysia</taxon>
        <taxon>Tineoidea</taxon>
        <taxon>Psychidae</taxon>
        <taxon>Oiketicinae</taxon>
        <taxon>Eumeta</taxon>
    </lineage>
</organism>
<evidence type="ECO:0000313" key="2">
    <source>
        <dbReference type="EMBL" id="GBP45244.1"/>
    </source>
</evidence>
<comment type="caution">
    <text evidence="2">The sequence shown here is derived from an EMBL/GenBank/DDBJ whole genome shotgun (WGS) entry which is preliminary data.</text>
</comment>
<keyword evidence="3" id="KW-1185">Reference proteome</keyword>
<proteinExistence type="predicted"/>
<sequence length="276" mass="31601">MIQDLPHVLKECPIYLKERAEPEADTDVNILRRSFPDLLSGEQNRKISLTFCEGVVRKGCVLNDWILVALRSNWLQQRKRSALSVNYHPLIAYEREVVFFSFVFRSMSEGYGEPIPLHHSTPRYMSSLTPPSDILFLPPRGRQPRSLSRVRREHSEAVRTNENLFPYNEEGALLIEPTILTVGEQMRYVARYERTLNELNAETELDAARHASATSSRSKDEIGTISQRAAGVENRNGTKSRLGIEKKYITRMEIEAKIEMRTDSGTGPGIDRRNKL</sequence>
<dbReference type="EMBL" id="BGZK01000467">
    <property type="protein sequence ID" value="GBP45244.1"/>
    <property type="molecule type" value="Genomic_DNA"/>
</dbReference>
<reference evidence="2 3" key="1">
    <citation type="journal article" date="2019" name="Commun. Biol.">
        <title>The bagworm genome reveals a unique fibroin gene that provides high tensile strength.</title>
        <authorList>
            <person name="Kono N."/>
            <person name="Nakamura H."/>
            <person name="Ohtoshi R."/>
            <person name="Tomita M."/>
            <person name="Numata K."/>
            <person name="Arakawa K."/>
        </authorList>
    </citation>
    <scope>NUCLEOTIDE SEQUENCE [LARGE SCALE GENOMIC DNA]</scope>
</reference>